<evidence type="ECO:0000313" key="3">
    <source>
        <dbReference type="Proteomes" id="UP000178606"/>
    </source>
</evidence>
<dbReference type="PANTHER" id="PTHR42659:SF9">
    <property type="entry name" value="XANTHINE DEHYDROGENASE FAD-BINDING SUBUNIT XDHB-RELATED"/>
    <property type="match status" value="1"/>
</dbReference>
<comment type="caution">
    <text evidence="2">The sequence shown here is derived from an EMBL/GenBank/DDBJ whole genome shotgun (WGS) entry which is preliminary data.</text>
</comment>
<dbReference type="SUPFAM" id="SSF55447">
    <property type="entry name" value="CO dehydrogenase flavoprotein C-terminal domain-like"/>
    <property type="match status" value="1"/>
</dbReference>
<dbReference type="InterPro" id="IPR036683">
    <property type="entry name" value="CO_DH_flav_C_dom_sf"/>
</dbReference>
<name>A0A1F6C3N0_HANXR</name>
<reference evidence="2 3" key="1">
    <citation type="journal article" date="2016" name="Nat. Commun.">
        <title>Thousands of microbial genomes shed light on interconnected biogeochemical processes in an aquifer system.</title>
        <authorList>
            <person name="Anantharaman K."/>
            <person name="Brown C.T."/>
            <person name="Hug L.A."/>
            <person name="Sharon I."/>
            <person name="Castelle C.J."/>
            <person name="Probst A.J."/>
            <person name="Thomas B.C."/>
            <person name="Singh A."/>
            <person name="Wilkins M.J."/>
            <person name="Karaoz U."/>
            <person name="Brodie E.L."/>
            <person name="Williams K.H."/>
            <person name="Hubbard S.S."/>
            <person name="Banfield J.F."/>
        </authorList>
    </citation>
    <scope>NUCLEOTIDE SEQUENCE [LARGE SCALE GENOMIC DNA]</scope>
    <source>
        <strain evidence="3">RIFCSPLOWO2_12_FULL_64_10</strain>
    </source>
</reference>
<dbReference type="GO" id="GO:0016491">
    <property type="term" value="F:oxidoreductase activity"/>
    <property type="evidence" value="ECO:0007669"/>
    <property type="project" value="InterPro"/>
</dbReference>
<dbReference type="InterPro" id="IPR051312">
    <property type="entry name" value="Diverse_Substr_Oxidored"/>
</dbReference>
<dbReference type="Gene3D" id="3.30.390.50">
    <property type="entry name" value="CO dehydrogenase flavoprotein, C-terminal domain"/>
    <property type="match status" value="1"/>
</dbReference>
<dbReference type="InterPro" id="IPR002346">
    <property type="entry name" value="Mopterin_DH_FAD-bd"/>
</dbReference>
<dbReference type="PANTHER" id="PTHR42659">
    <property type="entry name" value="XANTHINE DEHYDROGENASE SUBUNIT C-RELATED"/>
    <property type="match status" value="1"/>
</dbReference>
<dbReference type="AlphaFoldDB" id="A0A1F6C3N0"/>
<dbReference type="InterPro" id="IPR016167">
    <property type="entry name" value="FAD-bd_PCMH_sub1"/>
</dbReference>
<dbReference type="Pfam" id="PF03450">
    <property type="entry name" value="CO_deh_flav_C"/>
    <property type="match status" value="1"/>
</dbReference>
<accession>A0A1F6C3N0</accession>
<dbReference type="SMART" id="SM01092">
    <property type="entry name" value="CO_deh_flav_C"/>
    <property type="match status" value="1"/>
</dbReference>
<proteinExistence type="predicted"/>
<sequence length="291" mass="30685">MKSFEYVAPKTVKEVVSALKRHGKRATIVAGGTDLLVKMKGRALTPDVVVDIKRVPGLNEIKFDKKNGLTIGACVTMRDAELSPIVRKHCAGVAEGAEIVGSVQIRNRATVVGNLCNAAPSADVAPGLIALGAKVRIAGPGKTRTLSLDQFFTGPGKTILKPGEWVTHVVVPPPPPKTGSAYVRHTTREAMDIAVVGVGAAVTLTPRNGVCKDARIALGAVAPTPIRAVRAEGLLKGQKLTADLIEQAAQVASEEARPISDQRGSAEFRRELTKVLTGRMVTRAFEAAKRG</sequence>
<dbReference type="SUPFAM" id="SSF56176">
    <property type="entry name" value="FAD-binding/transporter-associated domain-like"/>
    <property type="match status" value="1"/>
</dbReference>
<dbReference type="InterPro" id="IPR016166">
    <property type="entry name" value="FAD-bd_PCMH"/>
</dbReference>
<dbReference type="Pfam" id="PF00941">
    <property type="entry name" value="FAD_binding_5"/>
    <property type="match status" value="1"/>
</dbReference>
<gene>
    <name evidence="2" type="ORF">A3F84_21365</name>
</gene>
<dbReference type="Gene3D" id="3.30.465.10">
    <property type="match status" value="1"/>
</dbReference>
<dbReference type="Gene3D" id="3.30.43.10">
    <property type="entry name" value="Uridine Diphospho-n-acetylenolpyruvylglucosamine Reductase, domain 2"/>
    <property type="match status" value="1"/>
</dbReference>
<dbReference type="EMBL" id="MFKF01000429">
    <property type="protein sequence ID" value="OGG43632.1"/>
    <property type="molecule type" value="Genomic_DNA"/>
</dbReference>
<dbReference type="InterPro" id="IPR016169">
    <property type="entry name" value="FAD-bd_PCMH_sub2"/>
</dbReference>
<dbReference type="InterPro" id="IPR036318">
    <property type="entry name" value="FAD-bd_PCMH-like_sf"/>
</dbReference>
<dbReference type="GO" id="GO:0071949">
    <property type="term" value="F:FAD binding"/>
    <property type="evidence" value="ECO:0007669"/>
    <property type="project" value="InterPro"/>
</dbReference>
<feature type="domain" description="FAD-binding PCMH-type" evidence="1">
    <location>
        <begin position="1"/>
        <end position="176"/>
    </location>
</feature>
<organism evidence="2 3">
    <name type="scientific">Handelsmanbacteria sp. (strain RIFCSPLOWO2_12_FULL_64_10)</name>
    <dbReference type="NCBI Taxonomy" id="1817868"/>
    <lineage>
        <taxon>Bacteria</taxon>
        <taxon>Candidatus Handelsmaniibacteriota</taxon>
    </lineage>
</organism>
<dbReference type="InterPro" id="IPR005107">
    <property type="entry name" value="CO_DH_flav_C"/>
</dbReference>
<dbReference type="Proteomes" id="UP000178606">
    <property type="component" value="Unassembled WGS sequence"/>
</dbReference>
<dbReference type="PROSITE" id="PS51387">
    <property type="entry name" value="FAD_PCMH"/>
    <property type="match status" value="1"/>
</dbReference>
<protein>
    <recommendedName>
        <fullName evidence="1">FAD-binding PCMH-type domain-containing protein</fullName>
    </recommendedName>
</protein>
<evidence type="ECO:0000313" key="2">
    <source>
        <dbReference type="EMBL" id="OGG43632.1"/>
    </source>
</evidence>
<evidence type="ECO:0000259" key="1">
    <source>
        <dbReference type="PROSITE" id="PS51387"/>
    </source>
</evidence>